<reference evidence="19 20" key="1">
    <citation type="submission" date="2021-06" db="EMBL/GenBank/DDBJ databases">
        <authorList>
            <person name="Palmer J.M."/>
        </authorList>
    </citation>
    <scope>NUCLEOTIDE SEQUENCE [LARGE SCALE GENOMIC DNA]</scope>
    <source>
        <strain evidence="19 20">GA_2019</strain>
        <tissue evidence="19">Muscle</tissue>
    </source>
</reference>
<evidence type="ECO:0000256" key="1">
    <source>
        <dbReference type="ARBA" id="ARBA00004114"/>
    </source>
</evidence>
<keyword evidence="8" id="KW-0221">Differentiation</keyword>
<evidence type="ECO:0000256" key="2">
    <source>
        <dbReference type="ARBA" id="ARBA00004230"/>
    </source>
</evidence>
<evidence type="ECO:0000256" key="10">
    <source>
        <dbReference type="ARBA" id="ARBA00022871"/>
    </source>
</evidence>
<feature type="coiled-coil region" evidence="18">
    <location>
        <begin position="11"/>
        <end position="119"/>
    </location>
</feature>
<evidence type="ECO:0000256" key="4">
    <source>
        <dbReference type="ARBA" id="ARBA00009316"/>
    </source>
</evidence>
<organism evidence="19 20">
    <name type="scientific">Goodea atripinnis</name>
    <dbReference type="NCBI Taxonomy" id="208336"/>
    <lineage>
        <taxon>Eukaryota</taxon>
        <taxon>Metazoa</taxon>
        <taxon>Chordata</taxon>
        <taxon>Craniata</taxon>
        <taxon>Vertebrata</taxon>
        <taxon>Euteleostomi</taxon>
        <taxon>Actinopterygii</taxon>
        <taxon>Neopterygii</taxon>
        <taxon>Teleostei</taxon>
        <taxon>Neoteleostei</taxon>
        <taxon>Acanthomorphata</taxon>
        <taxon>Ovalentaria</taxon>
        <taxon>Atherinomorphae</taxon>
        <taxon>Cyprinodontiformes</taxon>
        <taxon>Goodeidae</taxon>
        <taxon>Goodea</taxon>
    </lineage>
</organism>
<keyword evidence="12" id="KW-0969">Cilium</keyword>
<evidence type="ECO:0000256" key="15">
    <source>
        <dbReference type="ARBA" id="ARBA00040458"/>
    </source>
</evidence>
<comment type="caution">
    <text evidence="19">The sequence shown here is derived from an EMBL/GenBank/DDBJ whole genome shotgun (WGS) entry which is preliminary data.</text>
</comment>
<accession>A0ABV0NJM4</accession>
<evidence type="ECO:0000256" key="16">
    <source>
        <dbReference type="ARBA" id="ARBA00041830"/>
    </source>
</evidence>
<evidence type="ECO:0000256" key="13">
    <source>
        <dbReference type="ARBA" id="ARBA00023212"/>
    </source>
</evidence>
<evidence type="ECO:0000256" key="9">
    <source>
        <dbReference type="ARBA" id="ARBA00022846"/>
    </source>
</evidence>
<evidence type="ECO:0000256" key="18">
    <source>
        <dbReference type="SAM" id="Coils"/>
    </source>
</evidence>
<keyword evidence="10" id="KW-0744">Spermatogenesis</keyword>
<evidence type="ECO:0000256" key="6">
    <source>
        <dbReference type="ARBA" id="ARBA00022490"/>
    </source>
</evidence>
<keyword evidence="20" id="KW-1185">Reference proteome</keyword>
<evidence type="ECO:0000256" key="12">
    <source>
        <dbReference type="ARBA" id="ARBA00023069"/>
    </source>
</evidence>
<keyword evidence="11 18" id="KW-0175">Coiled coil</keyword>
<sequence length="171" mass="19434">EKQVAEALSTAEVWQRRHAEEAKEKSQLEMELSLLNSRISELTEQLQSVQDEGRSDREALLDRLRGVSAENMAAKLENQTLKAAASAVEEKLSLSQSELQQVKASIRQYETLLDSYKIQVLEHALGTLANPDPASLRSYLPFNKLYRLGKPGPRPISTVPRWPRQNTRPRW</sequence>
<comment type="similarity">
    <text evidence="4">Belongs to the ODF2 family.</text>
</comment>
<comment type="subcellular location">
    <subcellularLocation>
        <location evidence="2">Cell projection</location>
        <location evidence="2">Cilium</location>
        <location evidence="2">Flagellum</location>
    </subcellularLocation>
    <subcellularLocation>
        <location evidence="1">Cytoplasm</location>
        <location evidence="1">Cytoskeleton</location>
        <location evidence="1">Microtubule organizing center</location>
        <location evidence="1">Centrosome</location>
        <location evidence="1">Centriole</location>
    </subcellularLocation>
    <subcellularLocation>
        <location evidence="3">Cytoplasm</location>
        <location evidence="3">Cytoskeleton</location>
        <location evidence="3">Spindle pole</location>
    </subcellularLocation>
</comment>
<gene>
    <name evidence="19" type="ORF">GOODEAATRI_012358</name>
</gene>
<evidence type="ECO:0000256" key="14">
    <source>
        <dbReference type="ARBA" id="ARBA00023273"/>
    </source>
</evidence>
<evidence type="ECO:0000256" key="17">
    <source>
        <dbReference type="ARBA" id="ARBA00043200"/>
    </source>
</evidence>
<evidence type="ECO:0000256" key="8">
    <source>
        <dbReference type="ARBA" id="ARBA00022782"/>
    </source>
</evidence>
<dbReference type="InterPro" id="IPR026099">
    <property type="entry name" value="Odf2-rel"/>
</dbReference>
<proteinExistence type="inferred from homology"/>
<dbReference type="EMBL" id="JAHRIO010040769">
    <property type="protein sequence ID" value="MEQ2171592.1"/>
    <property type="molecule type" value="Genomic_DNA"/>
</dbReference>
<name>A0ABV0NJM4_9TELE</name>
<keyword evidence="14" id="KW-0966">Cell projection</keyword>
<evidence type="ECO:0000256" key="3">
    <source>
        <dbReference type="ARBA" id="ARBA00004647"/>
    </source>
</evidence>
<keyword evidence="5" id="KW-0217">Developmental protein</keyword>
<keyword evidence="13" id="KW-0206">Cytoskeleton</keyword>
<feature type="non-terminal residue" evidence="19">
    <location>
        <position position="1"/>
    </location>
</feature>
<evidence type="ECO:0000256" key="7">
    <source>
        <dbReference type="ARBA" id="ARBA00022701"/>
    </source>
</evidence>
<keyword evidence="6" id="KW-0963">Cytoplasm</keyword>
<evidence type="ECO:0000313" key="19">
    <source>
        <dbReference type="EMBL" id="MEQ2171592.1"/>
    </source>
</evidence>
<dbReference type="PANTHER" id="PTHR23162">
    <property type="entry name" value="OUTER DENSE FIBER OF SPERM TAILS 2"/>
    <property type="match status" value="1"/>
</dbReference>
<dbReference type="Proteomes" id="UP001476798">
    <property type="component" value="Unassembled WGS sequence"/>
</dbReference>
<protein>
    <recommendedName>
        <fullName evidence="15">Outer dense fiber protein 2</fullName>
    </recommendedName>
    <alternativeName>
        <fullName evidence="16">Cenexin</fullName>
    </alternativeName>
    <alternativeName>
        <fullName evidence="17">Outer dense fiber of sperm tails protein 2</fullName>
    </alternativeName>
</protein>
<dbReference type="PANTHER" id="PTHR23162:SF8">
    <property type="entry name" value="OUTER DENSE FIBER PROTEIN 2"/>
    <property type="match status" value="1"/>
</dbReference>
<evidence type="ECO:0000256" key="5">
    <source>
        <dbReference type="ARBA" id="ARBA00022473"/>
    </source>
</evidence>
<keyword evidence="9" id="KW-0282">Flagellum</keyword>
<keyword evidence="7" id="KW-0493">Microtubule</keyword>
<evidence type="ECO:0000256" key="11">
    <source>
        <dbReference type="ARBA" id="ARBA00023054"/>
    </source>
</evidence>
<evidence type="ECO:0000313" key="20">
    <source>
        <dbReference type="Proteomes" id="UP001476798"/>
    </source>
</evidence>